<dbReference type="Pfam" id="PF03009">
    <property type="entry name" value="GDPD"/>
    <property type="match status" value="1"/>
</dbReference>
<keyword evidence="3" id="KW-0378">Hydrolase</keyword>
<dbReference type="Gene3D" id="3.20.20.190">
    <property type="entry name" value="Phosphatidylinositol (PI) phosphodiesterase"/>
    <property type="match status" value="1"/>
</dbReference>
<organism evidence="3 4">
    <name type="scientific">Carbonactinospora thermoautotrophica</name>
    <dbReference type="NCBI Taxonomy" id="1469144"/>
    <lineage>
        <taxon>Bacteria</taxon>
        <taxon>Bacillati</taxon>
        <taxon>Actinomycetota</taxon>
        <taxon>Actinomycetes</taxon>
        <taxon>Kitasatosporales</taxon>
        <taxon>Carbonactinosporaceae</taxon>
        <taxon>Carbonactinospora</taxon>
    </lineage>
</organism>
<comment type="caution">
    <text evidence="3">The sequence shown here is derived from an EMBL/GenBank/DDBJ whole genome shotgun (WGS) entry which is preliminary data.</text>
</comment>
<dbReference type="OrthoDB" id="9758957at2"/>
<name>A0A132MU81_9ACTN</name>
<dbReference type="RefSeq" id="WP_066887868.1">
    <property type="nucleotide sequence ID" value="NZ_CP171739.1"/>
</dbReference>
<proteinExistence type="predicted"/>
<feature type="domain" description="GP-PDE" evidence="2">
    <location>
        <begin position="9"/>
        <end position="261"/>
    </location>
</feature>
<feature type="region of interest" description="Disordered" evidence="1">
    <location>
        <begin position="263"/>
        <end position="309"/>
    </location>
</feature>
<keyword evidence="4" id="KW-1185">Reference proteome</keyword>
<evidence type="ECO:0000256" key="1">
    <source>
        <dbReference type="SAM" id="MobiDB-lite"/>
    </source>
</evidence>
<accession>A0A132MU81</accession>
<dbReference type="PATRIC" id="fig|1469144.10.peg.2635"/>
<dbReference type="EMBL" id="LAXD01000001">
    <property type="protein sequence ID" value="KWX01401.1"/>
    <property type="molecule type" value="Genomic_DNA"/>
</dbReference>
<dbReference type="STRING" id="1469144.LI90_2429"/>
<dbReference type="GO" id="GO:0006629">
    <property type="term" value="P:lipid metabolic process"/>
    <property type="evidence" value="ECO:0007669"/>
    <property type="project" value="InterPro"/>
</dbReference>
<feature type="region of interest" description="Disordered" evidence="1">
    <location>
        <begin position="66"/>
        <end position="100"/>
    </location>
</feature>
<evidence type="ECO:0000313" key="4">
    <source>
        <dbReference type="Proteomes" id="UP000070188"/>
    </source>
</evidence>
<dbReference type="PROSITE" id="PS51704">
    <property type="entry name" value="GP_PDE"/>
    <property type="match status" value="1"/>
</dbReference>
<dbReference type="PANTHER" id="PTHR46211">
    <property type="entry name" value="GLYCEROPHOSPHORYL DIESTER PHOSPHODIESTERASE"/>
    <property type="match status" value="1"/>
</dbReference>
<evidence type="ECO:0000259" key="2">
    <source>
        <dbReference type="PROSITE" id="PS51704"/>
    </source>
</evidence>
<dbReference type="EC" id="3.1.4.46" evidence="3"/>
<dbReference type="GO" id="GO:0008889">
    <property type="term" value="F:glycerophosphodiester phosphodiesterase activity"/>
    <property type="evidence" value="ECO:0007669"/>
    <property type="project" value="UniProtKB-EC"/>
</dbReference>
<gene>
    <name evidence="3" type="ORF">LI90_2429</name>
</gene>
<reference evidence="4" key="1">
    <citation type="submission" date="2015-04" db="EMBL/GenBank/DDBJ databases">
        <title>Physiological reanalysis, assessment of diazotrophy, and genome sequences of multiple isolates of Streptomyces thermoautotrophicus.</title>
        <authorList>
            <person name="MacKellar D.C."/>
            <person name="Lieber L."/>
            <person name="Norman J."/>
            <person name="Bolger A."/>
            <person name="Tobin C."/>
            <person name="Murray J.W."/>
            <person name="Chang R."/>
            <person name="Ford T."/>
            <person name="Nguyen P.Q."/>
            <person name="Woodward J."/>
            <person name="Permingeat H."/>
            <person name="Joshi N.S."/>
            <person name="Silver P.A."/>
            <person name="Usadel B."/>
            <person name="Rutherford A.W."/>
            <person name="Friesen M."/>
            <person name="Prell J."/>
        </authorList>
    </citation>
    <scope>NUCLEOTIDE SEQUENCE [LARGE SCALE GENOMIC DNA]</scope>
    <source>
        <strain evidence="4">H1</strain>
    </source>
</reference>
<dbReference type="InterPro" id="IPR030395">
    <property type="entry name" value="GP_PDE_dom"/>
</dbReference>
<dbReference type="SUPFAM" id="SSF51695">
    <property type="entry name" value="PLC-like phosphodiesterases"/>
    <property type="match status" value="1"/>
</dbReference>
<protein>
    <submittedName>
        <fullName evidence="3">Glycerophosphoryl diester phosphodiesterase</fullName>
        <ecNumber evidence="3">3.1.4.46</ecNumber>
    </submittedName>
</protein>
<dbReference type="PANTHER" id="PTHR46211:SF13">
    <property type="entry name" value="GLYCEROPHOSPHODIESTER PHOSPHODIESTERASE 1-RELATED"/>
    <property type="match status" value="1"/>
</dbReference>
<dbReference type="Proteomes" id="UP000070188">
    <property type="component" value="Unassembled WGS sequence"/>
</dbReference>
<dbReference type="InterPro" id="IPR017946">
    <property type="entry name" value="PLC-like_Pdiesterase_TIM-brl"/>
</dbReference>
<dbReference type="AlphaFoldDB" id="A0A132MU81"/>
<sequence length="309" mass="34438">MFDQKDRAITVVAHRGLTEGSEAEHTLEAYLTALARRVDAVECDLRLTRDGLLVCVHDRHVHLPDGRRRRVSTSTIRDLSQGVGEEPGPSPPGAEPQPGGEVLQFERLLELLADHGWPMQLHVETKHPTRYGGRLERALVDLLTRHGLHQPADRMASKVWLMSFSALALRRIHAWAPRLPTVLLLDRRVPIGWQSGQRGVTGVGPSLTVLRRDPAFVRRAHRRGQRVHVWTVNEPPDIAHVLDLGVDAVITDRPSQVFRVVEEGWRNPRRGQPGRADTDPGTGGPARTYDLGRGVAGERTPPLDSRASW</sequence>
<evidence type="ECO:0000313" key="3">
    <source>
        <dbReference type="EMBL" id="KWX01401.1"/>
    </source>
</evidence>